<reference evidence="8" key="1">
    <citation type="submission" date="2021-01" db="EMBL/GenBank/DDBJ databases">
        <title>Whole genome shotgun sequence of Virgisporangium aurantiacum NBRC 16421.</title>
        <authorList>
            <person name="Komaki H."/>
            <person name="Tamura T."/>
        </authorList>
    </citation>
    <scope>NUCLEOTIDE SEQUENCE</scope>
    <source>
        <strain evidence="8">NBRC 16421</strain>
    </source>
</reference>
<dbReference type="PANTHER" id="PTHR43619:SF2">
    <property type="entry name" value="S-ADENOSYL-L-METHIONINE-DEPENDENT METHYLTRANSFERASES SUPERFAMILY PROTEIN"/>
    <property type="match status" value="1"/>
</dbReference>
<keyword evidence="4" id="KW-0808">Transferase</keyword>
<dbReference type="EC" id="2.1.1.-" evidence="6"/>
<dbReference type="Proteomes" id="UP000612585">
    <property type="component" value="Unassembled WGS sequence"/>
</dbReference>
<dbReference type="Pfam" id="PF04072">
    <property type="entry name" value="LCM"/>
    <property type="match status" value="2"/>
</dbReference>
<dbReference type="InterPro" id="IPR007213">
    <property type="entry name" value="Ppm1/Ppm2/Tcmp"/>
</dbReference>
<evidence type="ECO:0000313" key="8">
    <source>
        <dbReference type="EMBL" id="GIJ52706.1"/>
    </source>
</evidence>
<dbReference type="PANTHER" id="PTHR43619">
    <property type="entry name" value="S-ADENOSYL-L-METHIONINE-DEPENDENT METHYLTRANSFERASE YKTD-RELATED"/>
    <property type="match status" value="1"/>
</dbReference>
<comment type="similarity">
    <text evidence="2 6">Belongs to the UPF0677 family.</text>
</comment>
<comment type="function">
    <text evidence="1 6">Exhibits S-adenosyl-L-methionine-dependent methyltransferase activity.</text>
</comment>
<feature type="compositionally biased region" description="Basic and acidic residues" evidence="7">
    <location>
        <begin position="108"/>
        <end position="119"/>
    </location>
</feature>
<evidence type="ECO:0000256" key="7">
    <source>
        <dbReference type="SAM" id="MobiDB-lite"/>
    </source>
</evidence>
<comment type="caution">
    <text evidence="8">The sequence shown here is derived from an EMBL/GenBank/DDBJ whole genome shotgun (WGS) entry which is preliminary data.</text>
</comment>
<evidence type="ECO:0000256" key="2">
    <source>
        <dbReference type="ARBA" id="ARBA00008138"/>
    </source>
</evidence>
<evidence type="ECO:0000256" key="1">
    <source>
        <dbReference type="ARBA" id="ARBA00003907"/>
    </source>
</evidence>
<evidence type="ECO:0000256" key="3">
    <source>
        <dbReference type="ARBA" id="ARBA00022603"/>
    </source>
</evidence>
<dbReference type="InterPro" id="IPR011610">
    <property type="entry name" value="SAM_mthyl_Trfase_ML2640-like"/>
</dbReference>
<evidence type="ECO:0000256" key="6">
    <source>
        <dbReference type="RuleBase" id="RU362030"/>
    </source>
</evidence>
<dbReference type="InterPro" id="IPR029063">
    <property type="entry name" value="SAM-dependent_MTases_sf"/>
</dbReference>
<dbReference type="SUPFAM" id="SSF53335">
    <property type="entry name" value="S-adenosyl-L-methionine-dependent methyltransferases"/>
    <property type="match status" value="2"/>
</dbReference>
<keyword evidence="5 6" id="KW-0949">S-adenosyl-L-methionine</keyword>
<evidence type="ECO:0000313" key="9">
    <source>
        <dbReference type="Proteomes" id="UP000612585"/>
    </source>
</evidence>
<feature type="region of interest" description="Disordered" evidence="7">
    <location>
        <begin position="91"/>
        <end position="185"/>
    </location>
</feature>
<dbReference type="GO" id="GO:0032259">
    <property type="term" value="P:methylation"/>
    <property type="evidence" value="ECO:0007669"/>
    <property type="project" value="UniProtKB-KW"/>
</dbReference>
<accession>A0A8J4DWP1</accession>
<protein>
    <recommendedName>
        <fullName evidence="6">S-adenosyl-L-methionine-dependent methyltransferase</fullName>
        <ecNumber evidence="6">2.1.1.-</ecNumber>
    </recommendedName>
</protein>
<keyword evidence="3 6" id="KW-0489">Methyltransferase</keyword>
<gene>
    <name evidence="8" type="ORF">Vau01_002220</name>
</gene>
<organism evidence="8 9">
    <name type="scientific">Virgisporangium aurantiacum</name>
    <dbReference type="NCBI Taxonomy" id="175570"/>
    <lineage>
        <taxon>Bacteria</taxon>
        <taxon>Bacillati</taxon>
        <taxon>Actinomycetota</taxon>
        <taxon>Actinomycetes</taxon>
        <taxon>Micromonosporales</taxon>
        <taxon>Micromonosporaceae</taxon>
        <taxon>Virgisporangium</taxon>
    </lineage>
</organism>
<dbReference type="RefSeq" id="WP_239151198.1">
    <property type="nucleotide sequence ID" value="NZ_BOPG01000003.1"/>
</dbReference>
<dbReference type="EMBL" id="BOPG01000003">
    <property type="protein sequence ID" value="GIJ52706.1"/>
    <property type="molecule type" value="Genomic_DNA"/>
</dbReference>
<dbReference type="Gene3D" id="3.40.50.150">
    <property type="entry name" value="Vaccinia Virus protein VP39"/>
    <property type="match status" value="2"/>
</dbReference>
<dbReference type="AlphaFoldDB" id="A0A8J4DWP1"/>
<name>A0A8J4DWP1_9ACTN</name>
<evidence type="ECO:0000256" key="4">
    <source>
        <dbReference type="ARBA" id="ARBA00022679"/>
    </source>
</evidence>
<proteinExistence type="inferred from homology"/>
<evidence type="ECO:0000256" key="5">
    <source>
        <dbReference type="ARBA" id="ARBA00022691"/>
    </source>
</evidence>
<keyword evidence="9" id="KW-1185">Reference proteome</keyword>
<dbReference type="GO" id="GO:0008168">
    <property type="term" value="F:methyltransferase activity"/>
    <property type="evidence" value="ECO:0007669"/>
    <property type="project" value="UniProtKB-UniRule"/>
</dbReference>
<sequence length="388" mass="41502">MLNRSSRTAEHVALFRALETARRRDRVIDDPYAVRFLTGRYRFLARLARVPAARRWLERYLDRRFPGGPRASAVVRTRLIDELVDDALAGADGHGPAVEGGHEPAGGDGRDALAADGGREALAGGGGWDALSTEGGREGLATEGGREALAGGDGRNGLAADGGRDGSGGEEGRDQVGDSGGRDRLGGGRGQVVLLGAGYDSRAYRLVGLRSVRVFEVDHPATQATKRRLVGAAVGAERREQVRFVGVDLMRDDLAGALRQAGFSGEERTVVVWEGVTNYLTADAVDTTLRALAGIAAGGSRIVFTYVDRAALDGSGRYQGVWQDAVRRHGEPWTFGFDPDALPGYLAERGLRLMLDLSARDAADRYLVPLGRHEPAAAFYRIAQAEVR</sequence>
<feature type="compositionally biased region" description="Basic and acidic residues" evidence="7">
    <location>
        <begin position="170"/>
        <end position="185"/>
    </location>
</feature>
<dbReference type="NCBIfam" id="TIGR00027">
    <property type="entry name" value="mthyl_TIGR00027"/>
    <property type="match status" value="1"/>
</dbReference>